<dbReference type="InterPro" id="IPR051689">
    <property type="entry name" value="Sterol_desaturase/TMEM195"/>
</dbReference>
<feature type="domain" description="Fatty acid hydroxylase" evidence="8">
    <location>
        <begin position="61"/>
        <end position="194"/>
    </location>
</feature>
<dbReference type="PANTHER" id="PTHR21624:SF1">
    <property type="entry name" value="ALKYLGLYCEROL MONOOXYGENASE"/>
    <property type="match status" value="1"/>
</dbReference>
<organism evidence="9 10">
    <name type="scientific">Cytophaga hutchinsonii (strain ATCC 33406 / DSM 1761 / CIP 103989 / NBRC 15051 / NCIMB 9469 / D465)</name>
    <dbReference type="NCBI Taxonomy" id="269798"/>
    <lineage>
        <taxon>Bacteria</taxon>
        <taxon>Pseudomonadati</taxon>
        <taxon>Bacteroidota</taxon>
        <taxon>Cytophagia</taxon>
        <taxon>Cytophagales</taxon>
        <taxon>Cytophagaceae</taxon>
        <taxon>Cytophaga</taxon>
    </lineage>
</organism>
<sequence length="386" mass="46146">MLLAKKIFGIVFSYKKIISNLSIGAAERLCNIWLAGVFYFVFRYIHNHFALIDIVSSWYSWVALILLTDFVWYWYHRLGHEINILWAFHIVHHQSEDFNYTTSTRITVFQALVRNVFWCVLPLIGFPPEMVILTLVIHGSYSFFTHTELVGKLGWIEKVFITPSHHRVHHASNTEYLDKNYGDMFVFWDKLFGTFKEEQTKPVYGITKPLKTHSFLWQHFHYLIEMSYRFNRTRGLKNKFRIIFGKPDVMDGDEREIVEANWLVEGQPIPVFERRSGRYKRYINVQFAAMLASLILITLYHERLSVSSNFFFSSILILTLVNCCALLEQKKWIFFVEYVRLILFVEYVAFQFNGWYYFVLCNLILLLFTLTYNTLRKKYIQLVYQY</sequence>
<feature type="transmembrane region" description="Helical" evidence="7">
    <location>
        <begin position="21"/>
        <end position="46"/>
    </location>
</feature>
<dbReference type="EMBL" id="CP000383">
    <property type="protein sequence ID" value="ABG59077.1"/>
    <property type="molecule type" value="Genomic_DNA"/>
</dbReference>
<gene>
    <name evidence="9" type="ordered locus">CHU_1810</name>
</gene>
<evidence type="ECO:0000259" key="8">
    <source>
        <dbReference type="Pfam" id="PF04116"/>
    </source>
</evidence>
<accession>A0A6N4SRT9</accession>
<feature type="transmembrane region" description="Helical" evidence="7">
    <location>
        <begin position="355"/>
        <end position="375"/>
    </location>
</feature>
<dbReference type="InterPro" id="IPR006694">
    <property type="entry name" value="Fatty_acid_hydroxylase"/>
</dbReference>
<evidence type="ECO:0000256" key="4">
    <source>
        <dbReference type="ARBA" id="ARBA00023002"/>
    </source>
</evidence>
<dbReference type="GO" id="GO:0050479">
    <property type="term" value="F:glyceryl-ether monooxygenase activity"/>
    <property type="evidence" value="ECO:0007669"/>
    <property type="project" value="TreeGrafter"/>
</dbReference>
<evidence type="ECO:0000256" key="2">
    <source>
        <dbReference type="ARBA" id="ARBA00022692"/>
    </source>
</evidence>
<evidence type="ECO:0000256" key="6">
    <source>
        <dbReference type="ARBA" id="ARBA00023136"/>
    </source>
</evidence>
<keyword evidence="4" id="KW-0560">Oxidoreductase</keyword>
<keyword evidence="10" id="KW-1185">Reference proteome</keyword>
<feature type="transmembrane region" description="Helical" evidence="7">
    <location>
        <begin position="58"/>
        <end position="75"/>
    </location>
</feature>
<proteinExistence type="predicted"/>
<dbReference type="KEGG" id="chu:CHU_1810"/>
<name>A0A6N4SRT9_CYTH3</name>
<dbReference type="GO" id="GO:0005506">
    <property type="term" value="F:iron ion binding"/>
    <property type="evidence" value="ECO:0007669"/>
    <property type="project" value="InterPro"/>
</dbReference>
<reference evidence="9 10" key="1">
    <citation type="journal article" date="2007" name="Appl. Environ. Microbiol.">
        <title>Genome sequence of the cellulolytic gliding bacterium Cytophaga hutchinsonii.</title>
        <authorList>
            <person name="Xie G."/>
            <person name="Bruce D.C."/>
            <person name="Challacombe J.F."/>
            <person name="Chertkov O."/>
            <person name="Detter J.C."/>
            <person name="Gilna P."/>
            <person name="Han C.S."/>
            <person name="Lucas S."/>
            <person name="Misra M."/>
            <person name="Myers G.L."/>
            <person name="Richardson P."/>
            <person name="Tapia R."/>
            <person name="Thayer N."/>
            <person name="Thompson L.S."/>
            <person name="Brettin T.S."/>
            <person name="Henrissat B."/>
            <person name="Wilson D.B."/>
            <person name="McBride M.J."/>
        </authorList>
    </citation>
    <scope>NUCLEOTIDE SEQUENCE [LARGE SCALE GENOMIC DNA]</scope>
    <source>
        <strain evidence="10">ATCC 33406 / DSM 1761 / CIP 103989 / NBRC 15051 / NCIMB 9469 / D465</strain>
    </source>
</reference>
<comment type="subcellular location">
    <subcellularLocation>
        <location evidence="1">Endomembrane system</location>
        <topology evidence="1">Multi-pass membrane protein</topology>
    </subcellularLocation>
</comment>
<keyword evidence="2 7" id="KW-0812">Transmembrane</keyword>
<dbReference type="AlphaFoldDB" id="A0A6N4SRT9"/>
<dbReference type="GO" id="GO:0016020">
    <property type="term" value="C:membrane"/>
    <property type="evidence" value="ECO:0007669"/>
    <property type="project" value="GOC"/>
</dbReference>
<evidence type="ECO:0000256" key="3">
    <source>
        <dbReference type="ARBA" id="ARBA00022989"/>
    </source>
</evidence>
<protein>
    <submittedName>
        <fullName evidence="9">Sterol desaturase-related protein</fullName>
    </submittedName>
</protein>
<dbReference type="GO" id="GO:0006643">
    <property type="term" value="P:membrane lipid metabolic process"/>
    <property type="evidence" value="ECO:0007669"/>
    <property type="project" value="TreeGrafter"/>
</dbReference>
<evidence type="ECO:0000256" key="1">
    <source>
        <dbReference type="ARBA" id="ARBA00004127"/>
    </source>
</evidence>
<dbReference type="Proteomes" id="UP000001822">
    <property type="component" value="Chromosome"/>
</dbReference>
<evidence type="ECO:0000313" key="10">
    <source>
        <dbReference type="Proteomes" id="UP000001822"/>
    </source>
</evidence>
<dbReference type="Pfam" id="PF04116">
    <property type="entry name" value="FA_hydroxylase"/>
    <property type="match status" value="1"/>
</dbReference>
<feature type="transmembrane region" description="Helical" evidence="7">
    <location>
        <begin position="306"/>
        <end position="327"/>
    </location>
</feature>
<evidence type="ECO:0000256" key="5">
    <source>
        <dbReference type="ARBA" id="ARBA00023098"/>
    </source>
</evidence>
<evidence type="ECO:0000313" key="9">
    <source>
        <dbReference type="EMBL" id="ABG59077.1"/>
    </source>
</evidence>
<feature type="transmembrane region" description="Helical" evidence="7">
    <location>
        <begin position="282"/>
        <end position="300"/>
    </location>
</feature>
<dbReference type="PANTHER" id="PTHR21624">
    <property type="entry name" value="STEROL DESATURASE-RELATED PROTEIN"/>
    <property type="match status" value="1"/>
</dbReference>
<dbReference type="GO" id="GO:0008610">
    <property type="term" value="P:lipid biosynthetic process"/>
    <property type="evidence" value="ECO:0007669"/>
    <property type="project" value="InterPro"/>
</dbReference>
<dbReference type="GO" id="GO:0012505">
    <property type="term" value="C:endomembrane system"/>
    <property type="evidence" value="ECO:0007669"/>
    <property type="project" value="UniProtKB-SubCell"/>
</dbReference>
<keyword evidence="6 7" id="KW-0472">Membrane</keyword>
<feature type="transmembrane region" description="Helical" evidence="7">
    <location>
        <begin position="332"/>
        <end position="349"/>
    </location>
</feature>
<keyword evidence="3 7" id="KW-1133">Transmembrane helix</keyword>
<keyword evidence="5" id="KW-0443">Lipid metabolism</keyword>
<evidence type="ECO:0000256" key="7">
    <source>
        <dbReference type="SAM" id="Phobius"/>
    </source>
</evidence>